<dbReference type="InterPro" id="IPR014044">
    <property type="entry name" value="CAP_dom"/>
</dbReference>
<name>A0AAV8Y718_9CUCU</name>
<dbReference type="Proteomes" id="UP001162162">
    <property type="component" value="Unassembled WGS sequence"/>
</dbReference>
<dbReference type="InterPro" id="IPR001283">
    <property type="entry name" value="CRISP-related"/>
</dbReference>
<keyword evidence="6" id="KW-1185">Reference proteome</keyword>
<dbReference type="PRINTS" id="PR00837">
    <property type="entry name" value="V5TPXLIKE"/>
</dbReference>
<sequence length="299" mass="34628">MEYLTRNLSHVWLRNQTENQFSFNPYCSICCMNISDDTVGKRCGKHTMCVYEDRAGSNCKGFISIRFTQDEIAVIVDIHNTLRNKVATGKERRGDPGPQPMASNMRIIEWDPELAIVASRWASQCVFAHDMCRDVSRYPVGQNIAKGNFALNNDLSFIVSWYETVEMFNKAGISRFQLRHHNRYPSPLQYAQLVWAETYQVGCARVAFQRADGPKVTYTEHFVCNYGPSGNIPGQRVYKVGGAVYGLSPRDRVYHRVSGLVRKRSRRLERLKEKREELTNTRRRSVHGHERREFKEVEH</sequence>
<dbReference type="EMBL" id="JAPWTK010000177">
    <property type="protein sequence ID" value="KAJ8946738.1"/>
    <property type="molecule type" value="Genomic_DNA"/>
</dbReference>
<evidence type="ECO:0000256" key="1">
    <source>
        <dbReference type="ARBA" id="ARBA00004613"/>
    </source>
</evidence>
<dbReference type="InterPro" id="IPR035940">
    <property type="entry name" value="CAP_sf"/>
</dbReference>
<organism evidence="5 6">
    <name type="scientific">Aromia moschata</name>
    <dbReference type="NCBI Taxonomy" id="1265417"/>
    <lineage>
        <taxon>Eukaryota</taxon>
        <taxon>Metazoa</taxon>
        <taxon>Ecdysozoa</taxon>
        <taxon>Arthropoda</taxon>
        <taxon>Hexapoda</taxon>
        <taxon>Insecta</taxon>
        <taxon>Pterygota</taxon>
        <taxon>Neoptera</taxon>
        <taxon>Endopterygota</taxon>
        <taxon>Coleoptera</taxon>
        <taxon>Polyphaga</taxon>
        <taxon>Cucujiformia</taxon>
        <taxon>Chrysomeloidea</taxon>
        <taxon>Cerambycidae</taxon>
        <taxon>Cerambycinae</taxon>
        <taxon>Callichromatini</taxon>
        <taxon>Aromia</taxon>
    </lineage>
</organism>
<dbReference type="SMART" id="SM00198">
    <property type="entry name" value="SCP"/>
    <property type="match status" value="1"/>
</dbReference>
<evidence type="ECO:0000313" key="5">
    <source>
        <dbReference type="EMBL" id="KAJ8946738.1"/>
    </source>
</evidence>
<dbReference type="Pfam" id="PF00188">
    <property type="entry name" value="CAP"/>
    <property type="match status" value="1"/>
</dbReference>
<protein>
    <recommendedName>
        <fullName evidence="4">SCP domain-containing protein</fullName>
    </recommendedName>
</protein>
<dbReference type="InterPro" id="IPR018244">
    <property type="entry name" value="Allrgn_V5/Tpx1_CS"/>
</dbReference>
<keyword evidence="2" id="KW-0964">Secreted</keyword>
<reference evidence="5" key="1">
    <citation type="journal article" date="2023" name="Insect Mol. Biol.">
        <title>Genome sequencing provides insights into the evolution of gene families encoding plant cell wall-degrading enzymes in longhorned beetles.</title>
        <authorList>
            <person name="Shin N.R."/>
            <person name="Okamura Y."/>
            <person name="Kirsch R."/>
            <person name="Pauchet Y."/>
        </authorList>
    </citation>
    <scope>NUCLEOTIDE SEQUENCE</scope>
    <source>
        <strain evidence="5">AMC_N1</strain>
    </source>
</reference>
<dbReference type="InterPro" id="IPR002413">
    <property type="entry name" value="V5_allergen-like"/>
</dbReference>
<dbReference type="SUPFAM" id="SSF55797">
    <property type="entry name" value="PR-1-like"/>
    <property type="match status" value="1"/>
</dbReference>
<evidence type="ECO:0000256" key="3">
    <source>
        <dbReference type="SAM" id="MobiDB-lite"/>
    </source>
</evidence>
<feature type="domain" description="SCP" evidence="4">
    <location>
        <begin position="70"/>
        <end position="234"/>
    </location>
</feature>
<evidence type="ECO:0000256" key="2">
    <source>
        <dbReference type="ARBA" id="ARBA00022525"/>
    </source>
</evidence>
<feature type="compositionally biased region" description="Basic and acidic residues" evidence="3">
    <location>
        <begin position="287"/>
        <end position="299"/>
    </location>
</feature>
<dbReference type="GO" id="GO:0005576">
    <property type="term" value="C:extracellular region"/>
    <property type="evidence" value="ECO:0007669"/>
    <property type="project" value="UniProtKB-SubCell"/>
</dbReference>
<comment type="caution">
    <text evidence="5">The sequence shown here is derived from an EMBL/GenBank/DDBJ whole genome shotgun (WGS) entry which is preliminary data.</text>
</comment>
<evidence type="ECO:0000313" key="6">
    <source>
        <dbReference type="Proteomes" id="UP001162162"/>
    </source>
</evidence>
<dbReference type="PANTHER" id="PTHR10334">
    <property type="entry name" value="CYSTEINE-RICH SECRETORY PROTEIN-RELATED"/>
    <property type="match status" value="1"/>
</dbReference>
<dbReference type="AlphaFoldDB" id="A0AAV8Y718"/>
<gene>
    <name evidence="5" type="ORF">NQ318_002568</name>
</gene>
<proteinExistence type="predicted"/>
<evidence type="ECO:0000259" key="4">
    <source>
        <dbReference type="SMART" id="SM00198"/>
    </source>
</evidence>
<dbReference type="CDD" id="cd05380">
    <property type="entry name" value="CAP_euk"/>
    <property type="match status" value="1"/>
</dbReference>
<comment type="subcellular location">
    <subcellularLocation>
        <location evidence="1">Secreted</location>
    </subcellularLocation>
</comment>
<feature type="region of interest" description="Disordered" evidence="3">
    <location>
        <begin position="272"/>
        <end position="299"/>
    </location>
</feature>
<dbReference type="PRINTS" id="PR00838">
    <property type="entry name" value="V5ALLERGEN"/>
</dbReference>
<dbReference type="PROSITE" id="PS01010">
    <property type="entry name" value="CRISP_2"/>
    <property type="match status" value="1"/>
</dbReference>
<dbReference type="Gene3D" id="3.40.33.10">
    <property type="entry name" value="CAP"/>
    <property type="match status" value="1"/>
</dbReference>
<accession>A0AAV8Y718</accession>